<proteinExistence type="predicted"/>
<gene>
    <name evidence="1" type="ORF">HJ583_010160</name>
</gene>
<sequence length="205" mass="22262">MKAFINLANPDLLPPKPFFQFRTMMLALGLVLLMLIGLSSFIRWSLASYLAVAQQAQLRVTAREAQLKAQQALLTVREKSPQVALDLAAAHAETARLRQIAVNLAGQAGGPQASASLAALSSAVLPGVWLEQVAWQRGAVSLQGYALRAPQVPEYLERLRSQEAFRKQRFEMFELGRKQFPAPAGVAAPEALAFSLQARTGSGRP</sequence>
<dbReference type="InterPro" id="IPR007813">
    <property type="entry name" value="PilN"/>
</dbReference>
<dbReference type="Pfam" id="PF05137">
    <property type="entry name" value="PilN"/>
    <property type="match status" value="1"/>
</dbReference>
<evidence type="ECO:0000313" key="1">
    <source>
        <dbReference type="EMBL" id="NSL55388.1"/>
    </source>
</evidence>
<dbReference type="EMBL" id="JABCSC020000002">
    <property type="protein sequence ID" value="NSL55388.1"/>
    <property type="molecule type" value="Genomic_DNA"/>
</dbReference>
<accession>A0ABX2IM71</accession>
<keyword evidence="2" id="KW-1185">Reference proteome</keyword>
<comment type="caution">
    <text evidence="1">The sequence shown here is derived from an EMBL/GenBank/DDBJ whole genome shotgun (WGS) entry which is preliminary data.</text>
</comment>
<dbReference type="Proteomes" id="UP000778523">
    <property type="component" value="Unassembled WGS sequence"/>
</dbReference>
<organism evidence="1 2">
    <name type="scientific">Uliginosibacterium aquaticum</name>
    <dbReference type="NCBI Taxonomy" id="2731212"/>
    <lineage>
        <taxon>Bacteria</taxon>
        <taxon>Pseudomonadati</taxon>
        <taxon>Pseudomonadota</taxon>
        <taxon>Betaproteobacteria</taxon>
        <taxon>Rhodocyclales</taxon>
        <taxon>Zoogloeaceae</taxon>
        <taxon>Uliginosibacterium</taxon>
    </lineage>
</organism>
<dbReference type="RefSeq" id="WP_170021801.1">
    <property type="nucleotide sequence ID" value="NZ_JABCSC020000002.1"/>
</dbReference>
<reference evidence="1 2" key="1">
    <citation type="submission" date="2020-06" db="EMBL/GenBank/DDBJ databases">
        <title>Draft genome of Uliginosibacterium sp. IMCC34675.</title>
        <authorList>
            <person name="Song J."/>
        </authorList>
    </citation>
    <scope>NUCLEOTIDE SEQUENCE [LARGE SCALE GENOMIC DNA]</scope>
    <source>
        <strain evidence="1 2">IMCC34675</strain>
    </source>
</reference>
<evidence type="ECO:0000313" key="2">
    <source>
        <dbReference type="Proteomes" id="UP000778523"/>
    </source>
</evidence>
<protein>
    <submittedName>
        <fullName evidence="1">PilN domain-containing protein</fullName>
    </submittedName>
</protein>
<name>A0ABX2IM71_9RHOO</name>